<dbReference type="InterPro" id="IPR042099">
    <property type="entry name" value="ANL_N_sf"/>
</dbReference>
<accession>A0A7Y2E9U7</accession>
<gene>
    <name evidence="1" type="ORF">HKN21_10055</name>
</gene>
<dbReference type="PANTHER" id="PTHR36932:SF1">
    <property type="entry name" value="CAPSULAR POLYSACCHARIDE BIOSYNTHESIS PROTEIN"/>
    <property type="match status" value="1"/>
</dbReference>
<comment type="caution">
    <text evidence="1">The sequence shown here is derived from an EMBL/GenBank/DDBJ whole genome shotgun (WGS) entry which is preliminary data.</text>
</comment>
<dbReference type="InterPro" id="IPR053158">
    <property type="entry name" value="CapK_Type1_Caps_Biosynth"/>
</dbReference>
<dbReference type="SUPFAM" id="SSF56801">
    <property type="entry name" value="Acetyl-CoA synthetase-like"/>
    <property type="match status" value="1"/>
</dbReference>
<dbReference type="Proteomes" id="UP000547674">
    <property type="component" value="Unassembled WGS sequence"/>
</dbReference>
<keyword evidence="1" id="KW-0436">Ligase</keyword>
<dbReference type="PANTHER" id="PTHR36932">
    <property type="entry name" value="CAPSULAR POLYSACCHARIDE BIOSYNTHESIS PROTEIN"/>
    <property type="match status" value="1"/>
</dbReference>
<dbReference type="Gene3D" id="3.40.50.12780">
    <property type="entry name" value="N-terminal domain of ligase-like"/>
    <property type="match status" value="1"/>
</dbReference>
<dbReference type="GO" id="GO:0016874">
    <property type="term" value="F:ligase activity"/>
    <property type="evidence" value="ECO:0007669"/>
    <property type="project" value="UniProtKB-KW"/>
</dbReference>
<evidence type="ECO:0000313" key="1">
    <source>
        <dbReference type="EMBL" id="NNF07092.1"/>
    </source>
</evidence>
<organism evidence="1 2">
    <name type="scientific">Eiseniibacteriota bacterium</name>
    <dbReference type="NCBI Taxonomy" id="2212470"/>
    <lineage>
        <taxon>Bacteria</taxon>
        <taxon>Candidatus Eiseniibacteriota</taxon>
    </lineage>
</organism>
<protein>
    <submittedName>
        <fullName evidence="1">Phenylacetate--CoA ligase family protein</fullName>
    </submittedName>
</protein>
<sequence>YEFADLRLTETGGTTFAPVKFYLDQDAYNHRRSAHVAFEAWHDFHPGDRIAYLWGAIQDSPATSWKSKLRTEFANRVRFYPSLPLDQDILERYIADLRKFEPKVLQAYPAALDILGRYLLDSGRTLPIPVVVSSAEPLTAEVIAIVQEAFGVTPYDFYGSRDAGYVGRECDAHKGLHINAYGLHVENEPLPTEGAAPLQSIVVTDLWNEGFPLIRYATEDLGELTNEPCSCGRALPRIVDLQGRIGDVFATRFGQLIPPTGIRPGASGYDQSFSGIQIIQSAPATFEALIVPREGFDETLARQKIQEAMSDLVGESVSLTLRIVSEIPREPSGKFRSMKRTFKLPST</sequence>
<proteinExistence type="predicted"/>
<reference evidence="1 2" key="1">
    <citation type="submission" date="2020-03" db="EMBL/GenBank/DDBJ databases">
        <title>Metabolic flexibility allows generalist bacteria to become dominant in a frequently disturbed ecosystem.</title>
        <authorList>
            <person name="Chen Y.-J."/>
            <person name="Leung P.M."/>
            <person name="Bay S.K."/>
            <person name="Hugenholtz P."/>
            <person name="Kessler A.J."/>
            <person name="Shelley G."/>
            <person name="Waite D.W."/>
            <person name="Cook P.L."/>
            <person name="Greening C."/>
        </authorList>
    </citation>
    <scope>NUCLEOTIDE SEQUENCE [LARGE SCALE GENOMIC DNA]</scope>
    <source>
        <strain evidence="1">SS_bin_28</strain>
    </source>
</reference>
<evidence type="ECO:0000313" key="2">
    <source>
        <dbReference type="Proteomes" id="UP000547674"/>
    </source>
</evidence>
<dbReference type="AlphaFoldDB" id="A0A7Y2E9U7"/>
<name>A0A7Y2E9U7_UNCEI</name>
<feature type="non-terminal residue" evidence="1">
    <location>
        <position position="1"/>
    </location>
</feature>
<dbReference type="EMBL" id="JABDJR010000401">
    <property type="protein sequence ID" value="NNF07092.1"/>
    <property type="molecule type" value="Genomic_DNA"/>
</dbReference>